<dbReference type="NCBIfam" id="TIGR00174">
    <property type="entry name" value="miaA"/>
    <property type="match status" value="1"/>
</dbReference>
<dbReference type="InterPro" id="IPR027417">
    <property type="entry name" value="P-loop_NTPase"/>
</dbReference>
<dbReference type="SUPFAM" id="SSF52540">
    <property type="entry name" value="P-loop containing nucleoside triphosphate hydrolases"/>
    <property type="match status" value="1"/>
</dbReference>
<dbReference type="Gene3D" id="3.40.50.300">
    <property type="entry name" value="P-loop containing nucleotide triphosphate hydrolases"/>
    <property type="match status" value="1"/>
</dbReference>
<feature type="site" description="Interaction with substrate tRNA" evidence="10">
    <location>
        <position position="104"/>
    </location>
</feature>
<evidence type="ECO:0000256" key="6">
    <source>
        <dbReference type="ARBA" id="ARBA00022741"/>
    </source>
</evidence>
<comment type="cofactor">
    <cofactor evidence="1 10">
        <name>Mg(2+)</name>
        <dbReference type="ChEBI" id="CHEBI:18420"/>
    </cofactor>
</comment>
<dbReference type="GO" id="GO:0005524">
    <property type="term" value="F:ATP binding"/>
    <property type="evidence" value="ECO:0007669"/>
    <property type="project" value="UniProtKB-UniRule"/>
</dbReference>
<comment type="subunit">
    <text evidence="10">Monomer.</text>
</comment>
<comment type="function">
    <text evidence="2 10 12">Catalyzes the transfer of a dimethylallyl group onto the adenine at position 37 in tRNAs that read codons beginning with uridine, leading to the formation of N6-(dimethylallyl)adenosine (i(6)A).</text>
</comment>
<dbReference type="RefSeq" id="WP_170056295.1">
    <property type="nucleotide sequence ID" value="NZ_JABBKX010000012.1"/>
</dbReference>
<evidence type="ECO:0000256" key="2">
    <source>
        <dbReference type="ARBA" id="ARBA00003213"/>
    </source>
</evidence>
<dbReference type="Gene3D" id="1.10.20.140">
    <property type="match status" value="1"/>
</dbReference>
<evidence type="ECO:0000313" key="14">
    <source>
        <dbReference type="EMBL" id="NMJ44105.1"/>
    </source>
</evidence>
<dbReference type="HAMAP" id="MF_00185">
    <property type="entry name" value="IPP_trans"/>
    <property type="match status" value="1"/>
</dbReference>
<keyword evidence="15" id="KW-1185">Reference proteome</keyword>
<name>A0A848EKS4_9PROT</name>
<feature type="region of interest" description="Interaction with substrate tRNA" evidence="10">
    <location>
        <begin position="162"/>
        <end position="166"/>
    </location>
</feature>
<reference evidence="14 15" key="1">
    <citation type="submission" date="2020-03" db="EMBL/GenBank/DDBJ databases">
        <authorList>
            <person name="Sun Q."/>
        </authorList>
    </citation>
    <scope>NUCLEOTIDE SEQUENCE [LARGE SCALE GENOMIC DNA]</scope>
    <source>
        <strain evidence="14 15">JC162</strain>
    </source>
</reference>
<comment type="caution">
    <text evidence="14">The sequence shown here is derived from an EMBL/GenBank/DDBJ whole genome shotgun (WGS) entry which is preliminary data.</text>
</comment>
<gene>
    <name evidence="10 14" type="primary">miaA</name>
    <name evidence="14" type="ORF">GWK16_22850</name>
</gene>
<dbReference type="InterPro" id="IPR039657">
    <property type="entry name" value="Dimethylallyltransferase"/>
</dbReference>
<comment type="caution">
    <text evidence="10">Lacks conserved residue(s) required for the propagation of feature annotation.</text>
</comment>
<dbReference type="AlphaFoldDB" id="A0A848EKS4"/>
<evidence type="ECO:0000256" key="13">
    <source>
        <dbReference type="RuleBase" id="RU003785"/>
    </source>
</evidence>
<evidence type="ECO:0000256" key="8">
    <source>
        <dbReference type="ARBA" id="ARBA00022842"/>
    </source>
</evidence>
<dbReference type="Proteomes" id="UP000548582">
    <property type="component" value="Unassembled WGS sequence"/>
</dbReference>
<dbReference type="PANTHER" id="PTHR11088">
    <property type="entry name" value="TRNA DIMETHYLALLYLTRANSFERASE"/>
    <property type="match status" value="1"/>
</dbReference>
<dbReference type="GO" id="GO:0052381">
    <property type="term" value="F:tRNA dimethylallyltransferase activity"/>
    <property type="evidence" value="ECO:0007669"/>
    <property type="project" value="UniProtKB-UniRule"/>
</dbReference>
<proteinExistence type="inferred from homology"/>
<feature type="site" description="Interaction with substrate tRNA" evidence="10">
    <location>
        <position position="126"/>
    </location>
</feature>
<dbReference type="InterPro" id="IPR018022">
    <property type="entry name" value="IPT"/>
</dbReference>
<keyword evidence="4 10" id="KW-0808">Transferase</keyword>
<accession>A0A848EKS4</accession>
<evidence type="ECO:0000256" key="4">
    <source>
        <dbReference type="ARBA" id="ARBA00022679"/>
    </source>
</evidence>
<evidence type="ECO:0000256" key="3">
    <source>
        <dbReference type="ARBA" id="ARBA00005842"/>
    </source>
</evidence>
<feature type="binding site" evidence="10">
    <location>
        <begin position="15"/>
        <end position="20"/>
    </location>
    <ligand>
        <name>substrate</name>
    </ligand>
</feature>
<protein>
    <recommendedName>
        <fullName evidence="10">tRNA dimethylallyltransferase</fullName>
        <ecNumber evidence="10">2.5.1.75</ecNumber>
    </recommendedName>
    <alternativeName>
        <fullName evidence="10">Dimethylallyl diphosphate:tRNA dimethylallyltransferase</fullName>
        <shortName evidence="10">DMAPP:tRNA dimethylallyltransferase</shortName>
        <shortName evidence="10">DMATase</shortName>
    </alternativeName>
    <alternativeName>
        <fullName evidence="10">Isopentenyl-diphosphate:tRNA isopentenyltransferase</fullName>
        <shortName evidence="10">IPP transferase</shortName>
        <shortName evidence="10">IPPT</shortName>
        <shortName evidence="10">IPTase</shortName>
    </alternativeName>
</protein>
<evidence type="ECO:0000256" key="5">
    <source>
        <dbReference type="ARBA" id="ARBA00022694"/>
    </source>
</evidence>
<evidence type="ECO:0000256" key="1">
    <source>
        <dbReference type="ARBA" id="ARBA00001946"/>
    </source>
</evidence>
<feature type="binding site" evidence="10">
    <location>
        <begin position="13"/>
        <end position="20"/>
    </location>
    <ligand>
        <name>ATP</name>
        <dbReference type="ChEBI" id="CHEBI:30616"/>
    </ligand>
</feature>
<evidence type="ECO:0000256" key="9">
    <source>
        <dbReference type="ARBA" id="ARBA00049563"/>
    </source>
</evidence>
<organism evidence="14 15">
    <name type="scientific">Neoroseomonas marina</name>
    <dbReference type="NCBI Taxonomy" id="1232220"/>
    <lineage>
        <taxon>Bacteria</taxon>
        <taxon>Pseudomonadati</taxon>
        <taxon>Pseudomonadota</taxon>
        <taxon>Alphaproteobacteria</taxon>
        <taxon>Acetobacterales</taxon>
        <taxon>Acetobacteraceae</taxon>
        <taxon>Neoroseomonas</taxon>
    </lineage>
</organism>
<dbReference type="Pfam" id="PF01715">
    <property type="entry name" value="IPPT"/>
    <property type="match status" value="1"/>
</dbReference>
<evidence type="ECO:0000256" key="12">
    <source>
        <dbReference type="RuleBase" id="RU003784"/>
    </source>
</evidence>
<evidence type="ECO:0000313" key="15">
    <source>
        <dbReference type="Proteomes" id="UP000548582"/>
    </source>
</evidence>
<evidence type="ECO:0000256" key="10">
    <source>
        <dbReference type="HAMAP-Rule" id="MF_00185"/>
    </source>
</evidence>
<keyword evidence="5 10" id="KW-0819">tRNA processing</keyword>
<dbReference type="PANTHER" id="PTHR11088:SF60">
    <property type="entry name" value="TRNA DIMETHYLALLYLTRANSFERASE"/>
    <property type="match status" value="1"/>
</dbReference>
<keyword evidence="6 10" id="KW-0547">Nucleotide-binding</keyword>
<comment type="catalytic activity">
    <reaction evidence="9 10 11">
        <text>adenosine(37) in tRNA + dimethylallyl diphosphate = N(6)-dimethylallyladenosine(37) in tRNA + diphosphate</text>
        <dbReference type="Rhea" id="RHEA:26482"/>
        <dbReference type="Rhea" id="RHEA-COMP:10162"/>
        <dbReference type="Rhea" id="RHEA-COMP:10375"/>
        <dbReference type="ChEBI" id="CHEBI:33019"/>
        <dbReference type="ChEBI" id="CHEBI:57623"/>
        <dbReference type="ChEBI" id="CHEBI:74411"/>
        <dbReference type="ChEBI" id="CHEBI:74415"/>
        <dbReference type="EC" id="2.5.1.75"/>
    </reaction>
</comment>
<keyword evidence="7 10" id="KW-0067">ATP-binding</keyword>
<dbReference type="EC" id="2.5.1.75" evidence="10"/>
<sequence>MTADQPRALLVAGPTASGKSALTLAIAARFGGTVINADSMQVYRELRIITARPTPEEEARVPHRLYGVRPAAEAASVAWWRATALAEMEAARSAGRLPILCGGTGMYFASLTQGLSDIPPIPDEAREEARRLLAEEGPAALHARLAAVDPGTAARLRPSDSQRIARAFEVWRGTGRGLAAWQAGGGTGPAPWRFAAILIDPPRDALRAAIAARWEAMIAGGAIEEVRALVAQGLDPALPAMRAHGVPELAAHLAGTMTLTEASRRAILNTGQYTKRQATWFRHHALADLSRLHTIHARIAGDAQFSERFNADVFSFVDRCVDAAQRGV</sequence>
<keyword evidence="8 10" id="KW-0460">Magnesium</keyword>
<comment type="similarity">
    <text evidence="3 10 13">Belongs to the IPP transferase family.</text>
</comment>
<feature type="region of interest" description="Interaction with substrate tRNA" evidence="10">
    <location>
        <begin position="38"/>
        <end position="41"/>
    </location>
</feature>
<evidence type="ECO:0000256" key="7">
    <source>
        <dbReference type="ARBA" id="ARBA00022840"/>
    </source>
</evidence>
<evidence type="ECO:0000256" key="11">
    <source>
        <dbReference type="RuleBase" id="RU003783"/>
    </source>
</evidence>
<dbReference type="EMBL" id="JABBKX010000012">
    <property type="protein sequence ID" value="NMJ44105.1"/>
    <property type="molecule type" value="Genomic_DNA"/>
</dbReference>
<dbReference type="GO" id="GO:0006400">
    <property type="term" value="P:tRNA modification"/>
    <property type="evidence" value="ECO:0007669"/>
    <property type="project" value="TreeGrafter"/>
</dbReference>